<proteinExistence type="inferred from homology"/>
<sequence length="98" mass="10211">MIQIQPTAHGCTLTIRVTPKAKRAAIGGAHDGALKVAVTVVPEDGKANKAVIAAISKRLGVSKSSIEIINGQTNRVKTLSIAGIQPAELREMLADCIN</sequence>
<accession>A0ABY1PWL7</accession>
<dbReference type="Pfam" id="PF02594">
    <property type="entry name" value="DUF167"/>
    <property type="match status" value="1"/>
</dbReference>
<dbReference type="Proteomes" id="UP001158067">
    <property type="component" value="Unassembled WGS sequence"/>
</dbReference>
<dbReference type="EMBL" id="FXUG01000003">
    <property type="protein sequence ID" value="SMP51444.1"/>
    <property type="molecule type" value="Genomic_DNA"/>
</dbReference>
<dbReference type="SMART" id="SM01152">
    <property type="entry name" value="DUF167"/>
    <property type="match status" value="1"/>
</dbReference>
<evidence type="ECO:0000256" key="1">
    <source>
        <dbReference type="ARBA" id="ARBA00010364"/>
    </source>
</evidence>
<dbReference type="PANTHER" id="PTHR13420:SF7">
    <property type="entry name" value="UPF0235 PROTEIN C15ORF40"/>
    <property type="match status" value="1"/>
</dbReference>
<dbReference type="RefSeq" id="WP_283432061.1">
    <property type="nucleotide sequence ID" value="NZ_CAWLDM010000001.1"/>
</dbReference>
<dbReference type="SUPFAM" id="SSF69786">
    <property type="entry name" value="YggU-like"/>
    <property type="match status" value="1"/>
</dbReference>
<gene>
    <name evidence="3" type="ORF">SAMN06265222_103273</name>
</gene>
<comment type="caution">
    <text evidence="3">The sequence shown here is derived from an EMBL/GenBank/DDBJ whole genome shotgun (WGS) entry which is preliminary data.</text>
</comment>
<reference evidence="3 4" key="1">
    <citation type="submission" date="2017-05" db="EMBL/GenBank/DDBJ databases">
        <authorList>
            <person name="Varghese N."/>
            <person name="Submissions S."/>
        </authorList>
    </citation>
    <scope>NUCLEOTIDE SEQUENCE [LARGE SCALE GENOMIC DNA]</scope>
    <source>
        <strain evidence="3 4">DSM 25457</strain>
    </source>
</reference>
<dbReference type="NCBIfam" id="TIGR00251">
    <property type="entry name" value="DUF167 family protein"/>
    <property type="match status" value="1"/>
</dbReference>
<comment type="similarity">
    <text evidence="1 2">Belongs to the UPF0235 family.</text>
</comment>
<dbReference type="InterPro" id="IPR036591">
    <property type="entry name" value="YggU-like_sf"/>
</dbReference>
<dbReference type="Gene3D" id="3.30.1200.10">
    <property type="entry name" value="YggU-like"/>
    <property type="match status" value="1"/>
</dbReference>
<organism evidence="3 4">
    <name type="scientific">Neorhodopirellula lusitana</name>
    <dbReference type="NCBI Taxonomy" id="445327"/>
    <lineage>
        <taxon>Bacteria</taxon>
        <taxon>Pseudomonadati</taxon>
        <taxon>Planctomycetota</taxon>
        <taxon>Planctomycetia</taxon>
        <taxon>Pirellulales</taxon>
        <taxon>Pirellulaceae</taxon>
        <taxon>Neorhodopirellula</taxon>
    </lineage>
</organism>
<evidence type="ECO:0000256" key="2">
    <source>
        <dbReference type="HAMAP-Rule" id="MF_00634"/>
    </source>
</evidence>
<name>A0ABY1PWL7_9BACT</name>
<protein>
    <recommendedName>
        <fullName evidence="2">UPF0235 protein SAMN06265222_103273</fullName>
    </recommendedName>
</protein>
<dbReference type="HAMAP" id="MF_00634">
    <property type="entry name" value="UPF0235"/>
    <property type="match status" value="1"/>
</dbReference>
<keyword evidence="4" id="KW-1185">Reference proteome</keyword>
<dbReference type="InterPro" id="IPR003746">
    <property type="entry name" value="DUF167"/>
</dbReference>
<evidence type="ECO:0000313" key="4">
    <source>
        <dbReference type="Proteomes" id="UP001158067"/>
    </source>
</evidence>
<evidence type="ECO:0000313" key="3">
    <source>
        <dbReference type="EMBL" id="SMP51444.1"/>
    </source>
</evidence>
<dbReference type="PANTHER" id="PTHR13420">
    <property type="entry name" value="UPF0235 PROTEIN C15ORF40"/>
    <property type="match status" value="1"/>
</dbReference>